<reference evidence="2 3" key="1">
    <citation type="submission" date="2020-02" db="EMBL/GenBank/DDBJ databases">
        <authorList>
            <person name="Criscuolo A."/>
        </authorList>
    </citation>
    <scope>NUCLEOTIDE SEQUENCE [LARGE SCALE GENOMIC DNA]</scope>
    <source>
        <strain evidence="2">CIP105534</strain>
    </source>
</reference>
<protein>
    <submittedName>
        <fullName evidence="2">Uncharacterized protein</fullName>
    </submittedName>
</protein>
<evidence type="ECO:0000313" key="3">
    <source>
        <dbReference type="Proteomes" id="UP000479938"/>
    </source>
</evidence>
<sequence length="60" mass="6830">MKSKSNSSTGNILNNIRLASIGFFLGLVSYFLIKILSIILIVAIIVAMVIWWDKNKRNKY</sequence>
<accession>A0A6J4GBI5</accession>
<dbReference type="AlphaFoldDB" id="A0A6J4GBI5"/>
<feature type="transmembrane region" description="Helical" evidence="1">
    <location>
        <begin position="21"/>
        <end position="52"/>
    </location>
</feature>
<organism evidence="2 3">
    <name type="scientific">Flavobacterium bizetiae</name>
    <dbReference type="NCBI Taxonomy" id="2704140"/>
    <lineage>
        <taxon>Bacteria</taxon>
        <taxon>Pseudomonadati</taxon>
        <taxon>Bacteroidota</taxon>
        <taxon>Flavobacteriia</taxon>
        <taxon>Flavobacteriales</taxon>
        <taxon>Flavobacteriaceae</taxon>
        <taxon>Flavobacterium</taxon>
    </lineage>
</organism>
<keyword evidence="1" id="KW-1133">Transmembrane helix</keyword>
<dbReference type="Proteomes" id="UP000479938">
    <property type="component" value="Unassembled WGS sequence"/>
</dbReference>
<evidence type="ECO:0000256" key="1">
    <source>
        <dbReference type="SAM" id="Phobius"/>
    </source>
</evidence>
<proteinExistence type="predicted"/>
<keyword evidence="1" id="KW-0472">Membrane</keyword>
<keyword evidence="1" id="KW-0812">Transmembrane</keyword>
<gene>
    <name evidence="2" type="ORF">FLA105534_00613</name>
</gene>
<evidence type="ECO:0000313" key="2">
    <source>
        <dbReference type="EMBL" id="CAA9195380.1"/>
    </source>
</evidence>
<name>A0A6J4GBI5_9FLAO</name>
<keyword evidence="3" id="KW-1185">Reference proteome</keyword>
<dbReference type="RefSeq" id="WP_173969369.1">
    <property type="nucleotide sequence ID" value="NZ_CADCSU010000040.1"/>
</dbReference>
<dbReference type="EMBL" id="CADCSU010000040">
    <property type="protein sequence ID" value="CAA9195380.1"/>
    <property type="molecule type" value="Genomic_DNA"/>
</dbReference>